<dbReference type="CDD" id="cd00093">
    <property type="entry name" value="HTH_XRE"/>
    <property type="match status" value="1"/>
</dbReference>
<dbReference type="InterPro" id="IPR001387">
    <property type="entry name" value="Cro/C1-type_HTH"/>
</dbReference>
<dbReference type="InterPro" id="IPR022453">
    <property type="entry name" value="Znf_MqsA-type"/>
</dbReference>
<dbReference type="RefSeq" id="WP_058466134.1">
    <property type="nucleotide sequence ID" value="NZ_CAAAHQ010000028.1"/>
</dbReference>
<protein>
    <submittedName>
        <fullName evidence="3">Antitoxin MqsA</fullName>
    </submittedName>
</protein>
<dbReference type="Gene3D" id="3.10.20.860">
    <property type="match status" value="1"/>
</dbReference>
<organism evidence="3 5">
    <name type="scientific">Legionella cincinnatiensis</name>
    <dbReference type="NCBI Taxonomy" id="28085"/>
    <lineage>
        <taxon>Bacteria</taxon>
        <taxon>Pseudomonadati</taxon>
        <taxon>Pseudomonadota</taxon>
        <taxon>Gammaproteobacteria</taxon>
        <taxon>Legionellales</taxon>
        <taxon>Legionellaceae</taxon>
        <taxon>Legionella</taxon>
    </lineage>
</organism>
<name>A0A378IS01_9GAMM</name>
<dbReference type="EMBL" id="LNXX01000047">
    <property type="protein sequence ID" value="KTC81954.1"/>
    <property type="molecule type" value="Genomic_DNA"/>
</dbReference>
<dbReference type="Gene3D" id="1.10.260.40">
    <property type="entry name" value="lambda repressor-like DNA-binding domains"/>
    <property type="match status" value="1"/>
</dbReference>
<dbReference type="STRING" id="28085.Lcin_3024"/>
<gene>
    <name evidence="3" type="primary">mqsA</name>
    <name evidence="2" type="ORF">Lcin_3024</name>
    <name evidence="3" type="ORF">NCTC12438_01338</name>
</gene>
<dbReference type="InterPro" id="IPR032758">
    <property type="entry name" value="MqsA/HigA-2"/>
</dbReference>
<dbReference type="SUPFAM" id="SSF47413">
    <property type="entry name" value="lambda repressor-like DNA-binding domains"/>
    <property type="match status" value="1"/>
</dbReference>
<dbReference type="NCBIfam" id="TIGR03831">
    <property type="entry name" value="YgiT_finger"/>
    <property type="match status" value="1"/>
</dbReference>
<feature type="domain" description="HTH cro/C1-type" evidence="1">
    <location>
        <begin position="75"/>
        <end position="128"/>
    </location>
</feature>
<accession>A0A378IS01</accession>
<evidence type="ECO:0000259" key="1">
    <source>
        <dbReference type="PROSITE" id="PS50943"/>
    </source>
</evidence>
<dbReference type="Proteomes" id="UP000255316">
    <property type="component" value="Unassembled WGS sequence"/>
</dbReference>
<dbReference type="NCBIfam" id="TIGR03830">
    <property type="entry name" value="CxxCG_CxxCG_HTH"/>
    <property type="match status" value="1"/>
</dbReference>
<reference evidence="3 5" key="2">
    <citation type="submission" date="2018-06" db="EMBL/GenBank/DDBJ databases">
        <authorList>
            <consortium name="Pathogen Informatics"/>
            <person name="Doyle S."/>
        </authorList>
    </citation>
    <scope>NUCLEOTIDE SEQUENCE [LARGE SCALE GENOMIC DNA]</scope>
    <source>
        <strain evidence="3 5">NCTC12438</strain>
    </source>
</reference>
<evidence type="ECO:0000313" key="2">
    <source>
        <dbReference type="EMBL" id="KTC81954.1"/>
    </source>
</evidence>
<dbReference type="GO" id="GO:0003677">
    <property type="term" value="F:DNA binding"/>
    <property type="evidence" value="ECO:0007669"/>
    <property type="project" value="InterPro"/>
</dbReference>
<evidence type="ECO:0000313" key="5">
    <source>
        <dbReference type="Proteomes" id="UP000255316"/>
    </source>
</evidence>
<dbReference type="InterPro" id="IPR010982">
    <property type="entry name" value="Lambda_DNA-bd_dom_sf"/>
</dbReference>
<proteinExistence type="predicted"/>
<dbReference type="AlphaFoldDB" id="A0A378IS01"/>
<sequence length="134" mass="15029">MKYETCSICGEETACHDIKPVTYTYKGHDFIIDQPATWCHSCGEGIIGPKDNKAVQAEIQAHKSKIDGILSPLEVQQIRKQLRLTQKEAGALFGGGVNAFNRYEKGINPIPKPLSLLLIILKRHPEQLREILTY</sequence>
<dbReference type="PROSITE" id="PS50943">
    <property type="entry name" value="HTH_CROC1"/>
    <property type="match status" value="1"/>
</dbReference>
<evidence type="ECO:0000313" key="3">
    <source>
        <dbReference type="EMBL" id="STX34734.1"/>
    </source>
</evidence>
<dbReference type="EMBL" id="UGNX01000001">
    <property type="protein sequence ID" value="STX34734.1"/>
    <property type="molecule type" value="Genomic_DNA"/>
</dbReference>
<reference evidence="2 4" key="1">
    <citation type="submission" date="2015-11" db="EMBL/GenBank/DDBJ databases">
        <title>Genomic analysis of 38 Legionella species identifies large and diverse effector repertoires.</title>
        <authorList>
            <person name="Burstein D."/>
            <person name="Amaro F."/>
            <person name="Zusman T."/>
            <person name="Lifshitz Z."/>
            <person name="Cohen O."/>
            <person name="Gilbert J.A."/>
            <person name="Pupko T."/>
            <person name="Shuman H.A."/>
            <person name="Segal G."/>
        </authorList>
    </citation>
    <scope>NUCLEOTIDE SEQUENCE [LARGE SCALE GENOMIC DNA]</scope>
    <source>
        <strain evidence="2 4">CDC#72-OH-14</strain>
    </source>
</reference>
<keyword evidence="4" id="KW-1185">Reference proteome</keyword>
<evidence type="ECO:0000313" key="4">
    <source>
        <dbReference type="Proteomes" id="UP000054854"/>
    </source>
</evidence>
<dbReference type="InterPro" id="IPR022452">
    <property type="entry name" value="MqsA"/>
</dbReference>
<dbReference type="Proteomes" id="UP000054854">
    <property type="component" value="Unassembled WGS sequence"/>
</dbReference>
<dbReference type="Pfam" id="PF15731">
    <property type="entry name" value="MqsA_antitoxin"/>
    <property type="match status" value="1"/>
</dbReference>